<dbReference type="STRING" id="1109443.G4T6P4"/>
<evidence type="ECO:0000313" key="3">
    <source>
        <dbReference type="EMBL" id="CCA67000.1"/>
    </source>
</evidence>
<dbReference type="GO" id="GO:0016787">
    <property type="term" value="F:hydrolase activity"/>
    <property type="evidence" value="ECO:0007669"/>
    <property type="project" value="UniProtKB-KW"/>
</dbReference>
<dbReference type="FunCoup" id="G4T6P4">
    <property type="interactions" value="44"/>
</dbReference>
<dbReference type="HOGENOM" id="CLU_024238_1_0_1"/>
<sequence>MKPSPSLPAQLSNSPEVLEASSSNALPTNRPALSASSGAVHTQTSMSSAPVHGVRIRPSTPVSRTEAPSNSLKRRQSSFVGTVHDPDSFVPPYTLLARLGLLWNKVSTFFISSTFLILVVLWASADRLVHAFSYWTKGNKTPHIYAWDENAEHWKQEKVVKDAAYYARQCGFDIKDEEVETQDGYYLRMHRVINPRHRPGQDGKGGFPILILHGLFQSSGSFITSEERSLAFWLSERGYQVFLGNNRAVFGMGHRYLSRKDPRFWDWTIRELAMYDLPALVDWVCLATGYEKIAFIGHSQGNGLAFLSLSLGHRPELGDRLSCFIALAPAVFAGPLTHGFPFNVLRKIKWKRWQRLFGKLDYIPLMRYSYDYVPPLIFSTMGYTMFSFLFEWTDTNWLPRRKNKMFRFTPTPVSSASIFWWCGEGGFADRKCTMDVDLPRWWDEHFPPLAIYYGGRDFLVRAEPLLERLETKEKHIKVIRAERLDLSEHCDFYWAAEAVEWCFSSIVEDIEKTRPDAPLIDISA</sequence>
<dbReference type="InterPro" id="IPR006693">
    <property type="entry name" value="AB_hydrolase_lipase"/>
</dbReference>
<keyword evidence="4" id="KW-1185">Reference proteome</keyword>
<dbReference type="AlphaFoldDB" id="G4T6P4"/>
<dbReference type="SUPFAM" id="SSF53474">
    <property type="entry name" value="alpha/beta-Hydrolases"/>
    <property type="match status" value="1"/>
</dbReference>
<feature type="compositionally biased region" description="Polar residues" evidence="1">
    <location>
        <begin position="7"/>
        <end position="27"/>
    </location>
</feature>
<name>G4T6P4_SERID</name>
<protein>
    <submittedName>
        <fullName evidence="3">Related to YEH1-steryl ester hydrolase</fullName>
    </submittedName>
</protein>
<dbReference type="OrthoDB" id="9974421at2759"/>
<evidence type="ECO:0000259" key="2">
    <source>
        <dbReference type="Pfam" id="PF04083"/>
    </source>
</evidence>
<comment type="caution">
    <text evidence="3">The sequence shown here is derived from an EMBL/GenBank/DDBJ whole genome shotgun (WGS) entry which is preliminary data.</text>
</comment>
<feature type="region of interest" description="Disordered" evidence="1">
    <location>
        <begin position="1"/>
        <end position="77"/>
    </location>
</feature>
<dbReference type="InParanoid" id="G4T6P4"/>
<dbReference type="Gene3D" id="3.40.50.1820">
    <property type="entry name" value="alpha/beta hydrolase"/>
    <property type="match status" value="1"/>
</dbReference>
<dbReference type="Proteomes" id="UP000007148">
    <property type="component" value="Unassembled WGS sequence"/>
</dbReference>
<evidence type="ECO:0000256" key="1">
    <source>
        <dbReference type="SAM" id="MobiDB-lite"/>
    </source>
</evidence>
<evidence type="ECO:0000313" key="4">
    <source>
        <dbReference type="Proteomes" id="UP000007148"/>
    </source>
</evidence>
<gene>
    <name evidence="3" type="ORF">PIIN_00837</name>
</gene>
<proteinExistence type="predicted"/>
<dbReference type="PANTHER" id="PTHR11005">
    <property type="entry name" value="LYSOSOMAL ACID LIPASE-RELATED"/>
    <property type="match status" value="1"/>
</dbReference>
<accession>G4T6P4</accession>
<dbReference type="Pfam" id="PF04083">
    <property type="entry name" value="Abhydro_lipase"/>
    <property type="match status" value="1"/>
</dbReference>
<dbReference type="GO" id="GO:0006629">
    <property type="term" value="P:lipid metabolic process"/>
    <property type="evidence" value="ECO:0007669"/>
    <property type="project" value="InterPro"/>
</dbReference>
<feature type="domain" description="Partial AB-hydrolase lipase" evidence="2">
    <location>
        <begin position="164"/>
        <end position="225"/>
    </location>
</feature>
<feature type="compositionally biased region" description="Polar residues" evidence="1">
    <location>
        <begin position="34"/>
        <end position="48"/>
    </location>
</feature>
<dbReference type="EMBL" id="CAFZ01000008">
    <property type="protein sequence ID" value="CCA67000.1"/>
    <property type="molecule type" value="Genomic_DNA"/>
</dbReference>
<reference evidence="3 4" key="1">
    <citation type="journal article" date="2011" name="PLoS Pathog.">
        <title>Endophytic Life Strategies Decoded by Genome and Transcriptome Analyses of the Mutualistic Root Symbiont Piriformospora indica.</title>
        <authorList>
            <person name="Zuccaro A."/>
            <person name="Lahrmann U."/>
            <person name="Guldener U."/>
            <person name="Langen G."/>
            <person name="Pfiffi S."/>
            <person name="Biedenkopf D."/>
            <person name="Wong P."/>
            <person name="Samans B."/>
            <person name="Grimm C."/>
            <person name="Basiewicz M."/>
            <person name="Murat C."/>
            <person name="Martin F."/>
            <person name="Kogel K.H."/>
        </authorList>
    </citation>
    <scope>NUCLEOTIDE SEQUENCE [LARGE SCALE GENOMIC DNA]</scope>
    <source>
        <strain evidence="3 4">DSM 11827</strain>
    </source>
</reference>
<dbReference type="InterPro" id="IPR029058">
    <property type="entry name" value="AB_hydrolase_fold"/>
</dbReference>
<keyword evidence="3" id="KW-0378">Hydrolase</keyword>
<dbReference type="eggNOG" id="KOG2624">
    <property type="taxonomic scope" value="Eukaryota"/>
</dbReference>
<organism evidence="3 4">
    <name type="scientific">Serendipita indica (strain DSM 11827)</name>
    <name type="common">Root endophyte fungus</name>
    <name type="synonym">Piriformospora indica</name>
    <dbReference type="NCBI Taxonomy" id="1109443"/>
    <lineage>
        <taxon>Eukaryota</taxon>
        <taxon>Fungi</taxon>
        <taxon>Dikarya</taxon>
        <taxon>Basidiomycota</taxon>
        <taxon>Agaricomycotina</taxon>
        <taxon>Agaricomycetes</taxon>
        <taxon>Sebacinales</taxon>
        <taxon>Serendipitaceae</taxon>
        <taxon>Serendipita</taxon>
    </lineage>
</organism>
<dbReference type="OMA" id="DAVEWCF"/>
<feature type="compositionally biased region" description="Polar residues" evidence="1">
    <location>
        <begin position="60"/>
        <end position="71"/>
    </location>
</feature>